<dbReference type="PROSITE" id="PS50102">
    <property type="entry name" value="RRM"/>
    <property type="match status" value="1"/>
</dbReference>
<protein>
    <recommendedName>
        <fullName evidence="4">RRM domain-containing protein</fullName>
    </recommendedName>
</protein>
<feature type="compositionally biased region" description="Polar residues" evidence="3">
    <location>
        <begin position="214"/>
        <end position="224"/>
    </location>
</feature>
<evidence type="ECO:0000256" key="3">
    <source>
        <dbReference type="SAM" id="MobiDB-lite"/>
    </source>
</evidence>
<dbReference type="InterPro" id="IPR012677">
    <property type="entry name" value="Nucleotide-bd_a/b_plait_sf"/>
</dbReference>
<evidence type="ECO:0000259" key="4">
    <source>
        <dbReference type="PROSITE" id="PS50102"/>
    </source>
</evidence>
<dbReference type="InterPro" id="IPR035979">
    <property type="entry name" value="RBD_domain_sf"/>
</dbReference>
<feature type="compositionally biased region" description="Basic and acidic residues" evidence="3">
    <location>
        <begin position="397"/>
        <end position="412"/>
    </location>
</feature>
<dbReference type="Proteomes" id="UP000030653">
    <property type="component" value="Unassembled WGS sequence"/>
</dbReference>
<dbReference type="GeneID" id="63686923"/>
<feature type="compositionally biased region" description="Basic and acidic residues" evidence="3">
    <location>
        <begin position="329"/>
        <end position="338"/>
    </location>
</feature>
<feature type="compositionally biased region" description="Basic and acidic residues" evidence="3">
    <location>
        <begin position="293"/>
        <end position="307"/>
    </location>
</feature>
<dbReference type="PANTHER" id="PTHR23236:SF11">
    <property type="entry name" value="EUKARYOTIC TRANSLATION INITIATION FACTOR 4H"/>
    <property type="match status" value="1"/>
</dbReference>
<evidence type="ECO:0000313" key="6">
    <source>
        <dbReference type="Proteomes" id="UP000030653"/>
    </source>
</evidence>
<evidence type="ECO:0000313" key="5">
    <source>
        <dbReference type="EMBL" id="EJU04545.1"/>
    </source>
</evidence>
<evidence type="ECO:0000256" key="1">
    <source>
        <dbReference type="ARBA" id="ARBA00022884"/>
    </source>
</evidence>
<keyword evidence="6" id="KW-1185">Reference proteome</keyword>
<name>M5G8N9_DACPD</name>
<dbReference type="OrthoDB" id="48651at2759"/>
<feature type="compositionally biased region" description="Basic and acidic residues" evidence="3">
    <location>
        <begin position="243"/>
        <end position="269"/>
    </location>
</feature>
<feature type="domain" description="RRM" evidence="4">
    <location>
        <begin position="65"/>
        <end position="140"/>
    </location>
</feature>
<feature type="region of interest" description="Disordered" evidence="3">
    <location>
        <begin position="139"/>
        <end position="548"/>
    </location>
</feature>
<dbReference type="OMA" id="WTTVPNK"/>
<dbReference type="Gene3D" id="3.30.70.330">
    <property type="match status" value="1"/>
</dbReference>
<dbReference type="SUPFAM" id="SSF54928">
    <property type="entry name" value="RNA-binding domain, RBD"/>
    <property type="match status" value="1"/>
</dbReference>
<dbReference type="EMBL" id="JH795857">
    <property type="protein sequence ID" value="EJU04545.1"/>
    <property type="molecule type" value="Genomic_DNA"/>
</dbReference>
<dbReference type="HOGENOM" id="CLU_030044_1_0_1"/>
<sequence length="565" mass="61688">MTLSDFLADEATGSWADEMDALPTAPAAKVDNDRGKRDDFSRDFPSRESRYPPREELPLPDKPPYTAFLGNLAYDLTDADIEEYFSPHKLVSVKIIKERDERPKGFGYVEFEDLEGLKAGLERSGRSLNNRVVRVSVAEAQKDRTFSSRGGGGFDDDKFDRQWRRDGPPPDLGHDRSASRPRSSRFSNEPTNEADDWRSAPRSMQPPLEHGSSRRGSGFSTPSEPGNEPSDWRSAPRAPRPAGPEHDGPRSRSYTPREPREPREPHAAEVEENWTMGSKFKKSSPTSESGFDPSRRGSRDNVPHEPTVDEGVSDWRTGPRRGPLPSREGQGRFGDRKSPQSSAPPTPISRRRLELIPRGNSSPSNPSSPLTSPPPMSATLPHVKPNPFGDAKPVDVTAREREIEEKIERYEHGSGSGSTHTSPRQVHIHPPGDDAPYHHHGHQPAPTAGPPAHPSTNQDSWRRRGPPSERVTPSHSRQPSSGTGGARGASRNDTPPSHHAPKSSPPQAAASNVRPTFSFAAAAASISIDEEGPDEGGANGQPNGDGQIDAVVERLADLNTNNSST</sequence>
<accession>M5G8N9</accession>
<dbReference type="STRING" id="1858805.M5G8N9"/>
<keyword evidence="1 2" id="KW-0694">RNA-binding</keyword>
<gene>
    <name evidence="5" type="ORF">DACRYDRAFT_20254</name>
</gene>
<feature type="compositionally biased region" description="Low complexity" evidence="3">
    <location>
        <begin position="360"/>
        <end position="370"/>
    </location>
</feature>
<organism evidence="5 6">
    <name type="scientific">Dacryopinax primogenitus (strain DJM 731)</name>
    <name type="common">Brown rot fungus</name>
    <dbReference type="NCBI Taxonomy" id="1858805"/>
    <lineage>
        <taxon>Eukaryota</taxon>
        <taxon>Fungi</taxon>
        <taxon>Dikarya</taxon>
        <taxon>Basidiomycota</taxon>
        <taxon>Agaricomycotina</taxon>
        <taxon>Dacrymycetes</taxon>
        <taxon>Dacrymycetales</taxon>
        <taxon>Dacrymycetaceae</taxon>
        <taxon>Dacryopinax</taxon>
    </lineage>
</organism>
<reference evidence="5 6" key="1">
    <citation type="journal article" date="2012" name="Science">
        <title>The Paleozoic origin of enzymatic lignin decomposition reconstructed from 31 fungal genomes.</title>
        <authorList>
            <person name="Floudas D."/>
            <person name="Binder M."/>
            <person name="Riley R."/>
            <person name="Barry K."/>
            <person name="Blanchette R.A."/>
            <person name="Henrissat B."/>
            <person name="Martinez A.T."/>
            <person name="Otillar R."/>
            <person name="Spatafora J.W."/>
            <person name="Yadav J.S."/>
            <person name="Aerts A."/>
            <person name="Benoit I."/>
            <person name="Boyd A."/>
            <person name="Carlson A."/>
            <person name="Copeland A."/>
            <person name="Coutinho P.M."/>
            <person name="de Vries R.P."/>
            <person name="Ferreira P."/>
            <person name="Findley K."/>
            <person name="Foster B."/>
            <person name="Gaskell J."/>
            <person name="Glotzer D."/>
            <person name="Gorecki P."/>
            <person name="Heitman J."/>
            <person name="Hesse C."/>
            <person name="Hori C."/>
            <person name="Igarashi K."/>
            <person name="Jurgens J.A."/>
            <person name="Kallen N."/>
            <person name="Kersten P."/>
            <person name="Kohler A."/>
            <person name="Kuees U."/>
            <person name="Kumar T.K.A."/>
            <person name="Kuo A."/>
            <person name="LaButti K."/>
            <person name="Larrondo L.F."/>
            <person name="Lindquist E."/>
            <person name="Ling A."/>
            <person name="Lombard V."/>
            <person name="Lucas S."/>
            <person name="Lundell T."/>
            <person name="Martin R."/>
            <person name="McLaughlin D.J."/>
            <person name="Morgenstern I."/>
            <person name="Morin E."/>
            <person name="Murat C."/>
            <person name="Nagy L.G."/>
            <person name="Nolan M."/>
            <person name="Ohm R.A."/>
            <person name="Patyshakuliyeva A."/>
            <person name="Rokas A."/>
            <person name="Ruiz-Duenas F.J."/>
            <person name="Sabat G."/>
            <person name="Salamov A."/>
            <person name="Samejima M."/>
            <person name="Schmutz J."/>
            <person name="Slot J.C."/>
            <person name="St John F."/>
            <person name="Stenlid J."/>
            <person name="Sun H."/>
            <person name="Sun S."/>
            <person name="Syed K."/>
            <person name="Tsang A."/>
            <person name="Wiebenga A."/>
            <person name="Young D."/>
            <person name="Pisabarro A."/>
            <person name="Eastwood D.C."/>
            <person name="Martin F."/>
            <person name="Cullen D."/>
            <person name="Grigoriev I.V."/>
            <person name="Hibbett D.S."/>
        </authorList>
    </citation>
    <scope>NUCLEOTIDE SEQUENCE [LARGE SCALE GENOMIC DNA]</scope>
    <source>
        <strain evidence="5 6">DJM-731 SS1</strain>
    </source>
</reference>
<dbReference type="RefSeq" id="XP_040631439.1">
    <property type="nucleotide sequence ID" value="XM_040771861.1"/>
</dbReference>
<dbReference type="SMART" id="SM00360">
    <property type="entry name" value="RRM"/>
    <property type="match status" value="1"/>
</dbReference>
<evidence type="ECO:0000256" key="2">
    <source>
        <dbReference type="PROSITE-ProRule" id="PRU00176"/>
    </source>
</evidence>
<dbReference type="InterPro" id="IPR000504">
    <property type="entry name" value="RRM_dom"/>
</dbReference>
<proteinExistence type="predicted"/>
<feature type="region of interest" description="Disordered" evidence="3">
    <location>
        <begin position="17"/>
        <end position="62"/>
    </location>
</feature>
<dbReference type="GO" id="GO:0005730">
    <property type="term" value="C:nucleolus"/>
    <property type="evidence" value="ECO:0007669"/>
    <property type="project" value="TreeGrafter"/>
</dbReference>
<dbReference type="Pfam" id="PF00076">
    <property type="entry name" value="RRM_1"/>
    <property type="match status" value="1"/>
</dbReference>
<feature type="compositionally biased region" description="Low complexity" evidence="3">
    <location>
        <begin position="505"/>
        <end position="527"/>
    </location>
</feature>
<feature type="compositionally biased region" description="Low complexity" evidence="3">
    <location>
        <begin position="488"/>
        <end position="497"/>
    </location>
</feature>
<feature type="compositionally biased region" description="Basic and acidic residues" evidence="3">
    <location>
        <begin position="30"/>
        <end position="59"/>
    </location>
</feature>
<dbReference type="PANTHER" id="PTHR23236">
    <property type="entry name" value="EUKARYOTIC TRANSLATION INITIATION FACTOR 4B/4H"/>
    <property type="match status" value="1"/>
</dbReference>
<feature type="compositionally biased region" description="Basic and acidic residues" evidence="3">
    <location>
        <begin position="155"/>
        <end position="178"/>
    </location>
</feature>
<dbReference type="AlphaFoldDB" id="M5G8N9"/>
<dbReference type="GO" id="GO:0003723">
    <property type="term" value="F:RNA binding"/>
    <property type="evidence" value="ECO:0007669"/>
    <property type="project" value="UniProtKB-UniRule"/>
</dbReference>